<organism evidence="2 3">
    <name type="scientific">Fasciola hepatica</name>
    <name type="common">Liver fluke</name>
    <dbReference type="NCBI Taxonomy" id="6192"/>
    <lineage>
        <taxon>Eukaryota</taxon>
        <taxon>Metazoa</taxon>
        <taxon>Spiralia</taxon>
        <taxon>Lophotrochozoa</taxon>
        <taxon>Platyhelminthes</taxon>
        <taxon>Trematoda</taxon>
        <taxon>Digenea</taxon>
        <taxon>Plagiorchiida</taxon>
        <taxon>Echinostomata</taxon>
        <taxon>Echinostomatoidea</taxon>
        <taxon>Fasciolidae</taxon>
        <taxon>Fasciola</taxon>
    </lineage>
</organism>
<feature type="compositionally biased region" description="Polar residues" evidence="1">
    <location>
        <begin position="577"/>
        <end position="608"/>
    </location>
</feature>
<evidence type="ECO:0000313" key="3">
    <source>
        <dbReference type="Proteomes" id="UP000230066"/>
    </source>
</evidence>
<feature type="region of interest" description="Disordered" evidence="1">
    <location>
        <begin position="572"/>
        <end position="608"/>
    </location>
</feature>
<evidence type="ECO:0000256" key="1">
    <source>
        <dbReference type="SAM" id="MobiDB-lite"/>
    </source>
</evidence>
<comment type="caution">
    <text evidence="2">The sequence shown here is derived from an EMBL/GenBank/DDBJ whole genome shotgun (WGS) entry which is preliminary data.</text>
</comment>
<name>A0A4E0RJH3_FASHE</name>
<dbReference type="EMBL" id="JXXN02000312">
    <property type="protein sequence ID" value="THD27825.1"/>
    <property type="molecule type" value="Genomic_DNA"/>
</dbReference>
<reference evidence="2" key="1">
    <citation type="submission" date="2019-03" db="EMBL/GenBank/DDBJ databases">
        <title>Improved annotation for the trematode Fasciola hepatica.</title>
        <authorList>
            <person name="Choi Y.-J."/>
            <person name="Martin J."/>
            <person name="Mitreva M."/>
        </authorList>
    </citation>
    <scope>NUCLEOTIDE SEQUENCE [LARGE SCALE GENOMIC DNA]</scope>
</reference>
<dbReference type="AlphaFoldDB" id="A0A4E0RJH3"/>
<accession>A0A4E0RJH3</accession>
<evidence type="ECO:0000313" key="2">
    <source>
        <dbReference type="EMBL" id="THD27825.1"/>
    </source>
</evidence>
<protein>
    <submittedName>
        <fullName evidence="2">Amiloride-sensitive cation channel 4-A</fullName>
    </submittedName>
</protein>
<dbReference type="Proteomes" id="UP000230066">
    <property type="component" value="Unassembled WGS sequence"/>
</dbReference>
<sequence>MLLYYLIVDCTLLNMMRCGIRMTSLVEILPPSQCNCQNPCEQITYSIESITQALKAPLFAQSAGIFATANDPADPLWQSRGKSLLSGLSKNNADPLNEPAKFKPEFHSPAKGLEEHRRDVGHGTLIQTWAFLREANRTAFEHLRQLSRLLQSLQMDLQTVERAVTSVQLKQTQLSSQSDPGQPYDWQSAYDTSQTSNLMRADSGNGLCLDAEEHGRILSRVRKLGEEFVRLFRQSVLFRDVPQMPGHDLHVHLVRLFFLRVVPDFDRLANQLQHNDLFSDVTMLDLQRKASQCKQSGSGQIPGSTRGSANRTGRMLANHIDRIQLEQASEDIASLQAVLLATDSQFKQLRSSFIRLTQENRELIEAISLDQLKLGSVAHPGNSFVTMTIQLTRDKNRLVRLESVQAIYNPFTELIDLIVSGLVMAFLAIFLFDICTTHQPINRGLVCCTDPSMSTIEEISPSKPSLIVHGEPLKDCIESTVCHTVPSVHSSSEFYKALRPRMDHQNTLPDFSRICTLCSVRTSSEWPVLSPTKVFKQSTSASSVQNSANAGYCMHQTQALCEQSRIERVSALDTDSGKPSSFATTHPSSLLESSSINTWEQPGTSTSRRGTLKCGLFLESPTYLVPSRLVSVSLCERHPNQSNTIGSIGGMQPRMQSFSNKSRIVSEGASAELDNGCQRNDNCSASIISKDVTRSIFFPSVCATTNSPSGSYDGGCSSVVSTKGVVSGVEPYGSIRISPGCCEGPRDHDHSTNVGNDATVLSSFFLNPPDAPRH</sequence>
<keyword evidence="3" id="KW-1185">Reference proteome</keyword>
<proteinExistence type="predicted"/>
<gene>
    <name evidence="2" type="ORF">D915_001403</name>
</gene>